<evidence type="ECO:0000256" key="4">
    <source>
        <dbReference type="PROSITE-ProRule" id="PRU00335"/>
    </source>
</evidence>
<dbReference type="Gene3D" id="1.10.357.10">
    <property type="entry name" value="Tetracycline Repressor, domain 2"/>
    <property type="match status" value="1"/>
</dbReference>
<dbReference type="SUPFAM" id="SSF46689">
    <property type="entry name" value="Homeodomain-like"/>
    <property type="match status" value="1"/>
</dbReference>
<dbReference type="Proteomes" id="UP001169764">
    <property type="component" value="Unassembled WGS sequence"/>
</dbReference>
<reference evidence="7" key="1">
    <citation type="submission" date="2023-07" db="EMBL/GenBank/DDBJ databases">
        <authorList>
            <person name="Kim M."/>
        </authorList>
    </citation>
    <scope>NUCLEOTIDE SEQUENCE</scope>
    <source>
        <strain evidence="7">BIUV-7</strain>
    </source>
</reference>
<evidence type="ECO:0000256" key="1">
    <source>
        <dbReference type="ARBA" id="ARBA00023015"/>
    </source>
</evidence>
<comment type="caution">
    <text evidence="7">The sequence shown here is derived from an EMBL/GenBank/DDBJ whole genome shotgun (WGS) entry which is preliminary data.</text>
</comment>
<evidence type="ECO:0000313" key="8">
    <source>
        <dbReference type="Proteomes" id="UP001169764"/>
    </source>
</evidence>
<sequence>MRSQRAKPRLPQQERARQKIELILEAAIRLLSKDRAALTTNAVAETAGVSIGTLYQYFADKDAILDALADRETARLSQRIRSAIQGPTGLPLAEQIALIIEAVTSSYGGRRHVYRLVMEHSLARGGGRIAPLIEQLVTLLTAEDGTATTESGLSTRHADAFVLTNAFAGVMRAMILWQDAASPPREQIQASLVRLITGFRSPPPPEPRGNPSAPRGPSRAAARN</sequence>
<feature type="domain" description="HTH tetR-type" evidence="6">
    <location>
        <begin position="17"/>
        <end position="76"/>
    </location>
</feature>
<dbReference type="InterPro" id="IPR001647">
    <property type="entry name" value="HTH_TetR"/>
</dbReference>
<dbReference type="InterPro" id="IPR009057">
    <property type="entry name" value="Homeodomain-like_sf"/>
</dbReference>
<feature type="DNA-binding region" description="H-T-H motif" evidence="4">
    <location>
        <begin position="39"/>
        <end position="58"/>
    </location>
</feature>
<protein>
    <submittedName>
        <fullName evidence="7">TetR/AcrR family transcriptional regulator</fullName>
    </submittedName>
</protein>
<feature type="region of interest" description="Disordered" evidence="5">
    <location>
        <begin position="197"/>
        <end position="224"/>
    </location>
</feature>
<evidence type="ECO:0000259" key="6">
    <source>
        <dbReference type="PROSITE" id="PS50977"/>
    </source>
</evidence>
<evidence type="ECO:0000256" key="5">
    <source>
        <dbReference type="SAM" id="MobiDB-lite"/>
    </source>
</evidence>
<dbReference type="PANTHER" id="PTHR30055:SF234">
    <property type="entry name" value="HTH-TYPE TRANSCRIPTIONAL REGULATOR BETI"/>
    <property type="match status" value="1"/>
</dbReference>
<dbReference type="PANTHER" id="PTHR30055">
    <property type="entry name" value="HTH-TYPE TRANSCRIPTIONAL REGULATOR RUTR"/>
    <property type="match status" value="1"/>
</dbReference>
<feature type="compositionally biased region" description="Low complexity" evidence="5">
    <location>
        <begin position="209"/>
        <end position="224"/>
    </location>
</feature>
<organism evidence="7 8">
    <name type="scientific">Sphingomonas natans</name>
    <dbReference type="NCBI Taxonomy" id="3063330"/>
    <lineage>
        <taxon>Bacteria</taxon>
        <taxon>Pseudomonadati</taxon>
        <taxon>Pseudomonadota</taxon>
        <taxon>Alphaproteobacteria</taxon>
        <taxon>Sphingomonadales</taxon>
        <taxon>Sphingomonadaceae</taxon>
        <taxon>Sphingomonas</taxon>
    </lineage>
</organism>
<dbReference type="RefSeq" id="WP_303542720.1">
    <property type="nucleotide sequence ID" value="NZ_JAUOTP010000004.1"/>
</dbReference>
<keyword evidence="8" id="KW-1185">Reference proteome</keyword>
<keyword evidence="2 4" id="KW-0238">DNA-binding</keyword>
<dbReference type="PROSITE" id="PS50977">
    <property type="entry name" value="HTH_TETR_2"/>
    <property type="match status" value="1"/>
</dbReference>
<keyword evidence="1" id="KW-0805">Transcription regulation</keyword>
<accession>A0ABT8YBE8</accession>
<keyword evidence="3" id="KW-0804">Transcription</keyword>
<evidence type="ECO:0000313" key="7">
    <source>
        <dbReference type="EMBL" id="MDO6415034.1"/>
    </source>
</evidence>
<gene>
    <name evidence="7" type="ORF">Q4F19_11635</name>
</gene>
<dbReference type="InterPro" id="IPR050109">
    <property type="entry name" value="HTH-type_TetR-like_transc_reg"/>
</dbReference>
<proteinExistence type="predicted"/>
<evidence type="ECO:0000256" key="2">
    <source>
        <dbReference type="ARBA" id="ARBA00023125"/>
    </source>
</evidence>
<evidence type="ECO:0000256" key="3">
    <source>
        <dbReference type="ARBA" id="ARBA00023163"/>
    </source>
</evidence>
<dbReference type="Pfam" id="PF00440">
    <property type="entry name" value="TetR_N"/>
    <property type="match status" value="1"/>
</dbReference>
<name>A0ABT8YBE8_9SPHN</name>
<dbReference type="EMBL" id="JAUOTP010000004">
    <property type="protein sequence ID" value="MDO6415034.1"/>
    <property type="molecule type" value="Genomic_DNA"/>
</dbReference>
<dbReference type="PRINTS" id="PR00455">
    <property type="entry name" value="HTHTETR"/>
</dbReference>